<dbReference type="PROSITE" id="PS00028">
    <property type="entry name" value="ZINC_FINGER_C2H2_1"/>
    <property type="match status" value="1"/>
</dbReference>
<evidence type="ECO:0000256" key="1">
    <source>
        <dbReference type="PROSITE-ProRule" id="PRU00042"/>
    </source>
</evidence>
<feature type="domain" description="C2H2-type" evidence="4">
    <location>
        <begin position="356"/>
        <end position="378"/>
    </location>
</feature>
<dbReference type="GO" id="GO:0000796">
    <property type="term" value="C:condensin complex"/>
    <property type="evidence" value="ECO:0007669"/>
    <property type="project" value="TreeGrafter"/>
</dbReference>
<reference evidence="5" key="1">
    <citation type="submission" date="2023-03" db="EMBL/GenBank/DDBJ databases">
        <title>Electrophorus voltai genome.</title>
        <authorList>
            <person name="Bian C."/>
        </authorList>
    </citation>
    <scope>NUCLEOTIDE SEQUENCE</scope>
    <source>
        <strain evidence="5">CB-2022</strain>
        <tissue evidence="5">Muscle</tissue>
    </source>
</reference>
<evidence type="ECO:0000313" key="6">
    <source>
        <dbReference type="Proteomes" id="UP001239994"/>
    </source>
</evidence>
<organism evidence="5 6">
    <name type="scientific">Electrophorus voltai</name>
    <dbReference type="NCBI Taxonomy" id="2609070"/>
    <lineage>
        <taxon>Eukaryota</taxon>
        <taxon>Metazoa</taxon>
        <taxon>Chordata</taxon>
        <taxon>Craniata</taxon>
        <taxon>Vertebrata</taxon>
        <taxon>Euteleostomi</taxon>
        <taxon>Actinopterygii</taxon>
        <taxon>Neopterygii</taxon>
        <taxon>Teleostei</taxon>
        <taxon>Ostariophysi</taxon>
        <taxon>Gymnotiformes</taxon>
        <taxon>Gymnotoidei</taxon>
        <taxon>Gymnotidae</taxon>
        <taxon>Electrophorus</taxon>
    </lineage>
</organism>
<dbReference type="GO" id="GO:0007076">
    <property type="term" value="P:mitotic chromosome condensation"/>
    <property type="evidence" value="ECO:0007669"/>
    <property type="project" value="TreeGrafter"/>
</dbReference>
<dbReference type="GO" id="GO:0003682">
    <property type="term" value="F:chromatin binding"/>
    <property type="evidence" value="ECO:0007669"/>
    <property type="project" value="TreeGrafter"/>
</dbReference>
<evidence type="ECO:0000313" key="5">
    <source>
        <dbReference type="EMBL" id="KAK1803683.1"/>
    </source>
</evidence>
<keyword evidence="1" id="KW-0862">Zinc</keyword>
<sequence length="761" mass="84362">YIEQLQGELKAQNTIINQLRNRSTNQSSGHQPGHAHNSTLTTLREDDIRDLKNLLELKDFELPETKINQEASKNNLQQALKDKEKQIQGLHDILEGHIQDLAEKDAALAETTSELNNLESDVGKLILQLENRKQQLQLMSGQLQESVRESQLLKQRLRYTEAFTHSTYQIQASVKKDHSGRNSGSVCKSSFRSVIKALICCSDPAQPCLSSRAHVHGLHVLVPREIYDTLLEQMCEGRGLISHASELIQRLQTHGRHHMQVHAHPSVRIRGTEHTYTPVLCQDDKCDARDKGVHMHCPLCTVGEAYQDPIILRAHFRIKHVDKGIDFAGLKVLRCCNHCEIVGTIKGEKRFKGAHWHCYRCRNGFNRRDEAVKHYRTHFRNPHTTFQIQVTQVRTSDGTPGAGRKGERGSSTAMIMSGRIADVNCRQYYSGSAEAHERAYSGLAVSVGSGPAAAGSVIAQSLLTTASDPEAASILAVEPKEEGESNGIPLGAEEEVGSSQHAPEQTQTLVLMDPEGHTGSLIYDEATGILAEQVRGEESLEQTLLQKRLIELSQQIGALHQEKDSMEKTLRAEIKQLREQVASLVQSNVKMFEELQVYQSPEHSQQRLATLMETLQSQHKELLQAQLASVRQELLSQASAVPLNGHTGALEHVTSRDWPQARIEEQEEEGEGEMGGAPSGLELIDVQLQPEQDEPRGQMVEFEPTRVDTLAELESPASDTPLTDSTSPDLEPQQEASPTSRKRGAVDSGGGTSEAKVPRVS</sequence>
<evidence type="ECO:0000256" key="3">
    <source>
        <dbReference type="SAM" id="MobiDB-lite"/>
    </source>
</evidence>
<feature type="coiled-coil region" evidence="2">
    <location>
        <begin position="549"/>
        <end position="587"/>
    </location>
</feature>
<feature type="compositionally biased region" description="Polar residues" evidence="3">
    <location>
        <begin position="717"/>
        <end position="739"/>
    </location>
</feature>
<dbReference type="Proteomes" id="UP001239994">
    <property type="component" value="Unassembled WGS sequence"/>
</dbReference>
<protein>
    <recommendedName>
        <fullName evidence="4">C2H2-type domain-containing protein</fullName>
    </recommendedName>
</protein>
<feature type="coiled-coil region" evidence="2">
    <location>
        <begin position="66"/>
        <end position="146"/>
    </location>
</feature>
<dbReference type="PROSITE" id="PS50157">
    <property type="entry name" value="ZINC_FINGER_C2H2_2"/>
    <property type="match status" value="1"/>
</dbReference>
<comment type="caution">
    <text evidence="5">The sequence shown here is derived from an EMBL/GenBank/DDBJ whole genome shotgun (WGS) entry which is preliminary data.</text>
</comment>
<keyword evidence="1" id="KW-0479">Metal-binding</keyword>
<dbReference type="PANTHER" id="PTHR43941:SF1">
    <property type="entry name" value="STRUCTURAL MAINTENANCE OF CHROMOSOMES PROTEIN 2"/>
    <property type="match status" value="1"/>
</dbReference>
<dbReference type="AlphaFoldDB" id="A0AAD8ZQP1"/>
<dbReference type="InterPro" id="IPR013087">
    <property type="entry name" value="Znf_C2H2_type"/>
</dbReference>
<keyword evidence="6" id="KW-1185">Reference proteome</keyword>
<keyword evidence="2" id="KW-0175">Coiled coil</keyword>
<dbReference type="GO" id="GO:0000785">
    <property type="term" value="C:chromatin"/>
    <property type="evidence" value="ECO:0007669"/>
    <property type="project" value="TreeGrafter"/>
</dbReference>
<accession>A0AAD8ZQP1</accession>
<evidence type="ECO:0000256" key="2">
    <source>
        <dbReference type="SAM" id="Coils"/>
    </source>
</evidence>
<feature type="region of interest" description="Disordered" evidence="3">
    <location>
        <begin position="664"/>
        <end position="761"/>
    </location>
</feature>
<proteinExistence type="predicted"/>
<evidence type="ECO:0000259" key="4">
    <source>
        <dbReference type="PROSITE" id="PS50157"/>
    </source>
</evidence>
<keyword evidence="1" id="KW-0863">Zinc-finger</keyword>
<dbReference type="PANTHER" id="PTHR43941">
    <property type="entry name" value="STRUCTURAL MAINTENANCE OF CHROMOSOMES PROTEIN 2"/>
    <property type="match status" value="1"/>
</dbReference>
<dbReference type="GO" id="GO:0000793">
    <property type="term" value="C:condensed chromosome"/>
    <property type="evidence" value="ECO:0007669"/>
    <property type="project" value="TreeGrafter"/>
</dbReference>
<dbReference type="EMBL" id="JAROKS010000005">
    <property type="protein sequence ID" value="KAK1803683.1"/>
    <property type="molecule type" value="Genomic_DNA"/>
</dbReference>
<dbReference type="GO" id="GO:0008270">
    <property type="term" value="F:zinc ion binding"/>
    <property type="evidence" value="ECO:0007669"/>
    <property type="project" value="UniProtKB-KW"/>
</dbReference>
<feature type="non-terminal residue" evidence="5">
    <location>
        <position position="1"/>
    </location>
</feature>
<gene>
    <name evidence="5" type="ORF">P4O66_021094</name>
</gene>
<name>A0AAD8ZQP1_9TELE</name>